<dbReference type="Pfam" id="PF24300">
    <property type="entry name" value="KWL1"/>
    <property type="match status" value="1"/>
</dbReference>
<gene>
    <name evidence="7" type="ORF">OIU77_010328</name>
</gene>
<feature type="compositionally biased region" description="Polar residues" evidence="5">
    <location>
        <begin position="147"/>
        <end position="166"/>
    </location>
</feature>
<feature type="region of interest" description="Disordered" evidence="5">
    <location>
        <begin position="130"/>
        <end position="209"/>
    </location>
</feature>
<dbReference type="Pfam" id="PF00168">
    <property type="entry name" value="C2"/>
    <property type="match status" value="1"/>
</dbReference>
<accession>A0ABQ9A7X8</accession>
<dbReference type="PROSITE" id="PS50004">
    <property type="entry name" value="C2"/>
    <property type="match status" value="1"/>
</dbReference>
<dbReference type="Proteomes" id="UP001141253">
    <property type="component" value="Chromosome 14"/>
</dbReference>
<evidence type="ECO:0000313" key="8">
    <source>
        <dbReference type="Proteomes" id="UP001141253"/>
    </source>
</evidence>
<evidence type="ECO:0000256" key="3">
    <source>
        <dbReference type="ARBA" id="ARBA00022525"/>
    </source>
</evidence>
<comment type="similarity">
    <text evidence="2">Belongs to the kiwellin family.</text>
</comment>
<keyword evidence="3" id="KW-0964">Secreted</keyword>
<dbReference type="InterPro" id="IPR039271">
    <property type="entry name" value="Kiwellin-like"/>
</dbReference>
<dbReference type="InterPro" id="IPR035892">
    <property type="entry name" value="C2_domain_sf"/>
</dbReference>
<evidence type="ECO:0000313" key="7">
    <source>
        <dbReference type="EMBL" id="KAJ6328614.1"/>
    </source>
</evidence>
<dbReference type="SMART" id="SM00239">
    <property type="entry name" value="C2"/>
    <property type="match status" value="1"/>
</dbReference>
<feature type="compositionally biased region" description="Basic and acidic residues" evidence="5">
    <location>
        <begin position="172"/>
        <end position="181"/>
    </location>
</feature>
<evidence type="ECO:0000256" key="2">
    <source>
        <dbReference type="ARBA" id="ARBA00005592"/>
    </source>
</evidence>
<organism evidence="7 8">
    <name type="scientific">Salix suchowensis</name>
    <dbReference type="NCBI Taxonomy" id="1278906"/>
    <lineage>
        <taxon>Eukaryota</taxon>
        <taxon>Viridiplantae</taxon>
        <taxon>Streptophyta</taxon>
        <taxon>Embryophyta</taxon>
        <taxon>Tracheophyta</taxon>
        <taxon>Spermatophyta</taxon>
        <taxon>Magnoliopsida</taxon>
        <taxon>eudicotyledons</taxon>
        <taxon>Gunneridae</taxon>
        <taxon>Pentapetalae</taxon>
        <taxon>rosids</taxon>
        <taxon>fabids</taxon>
        <taxon>Malpighiales</taxon>
        <taxon>Salicaceae</taxon>
        <taxon>Saliceae</taxon>
        <taxon>Salix</taxon>
    </lineage>
</organism>
<reference evidence="7" key="2">
    <citation type="journal article" date="2023" name="Int. J. Mol. Sci.">
        <title>De Novo Assembly and Annotation of 11 Diverse Shrub Willow (Salix) Genomes Reveals Novel Gene Organization in Sex-Linked Regions.</title>
        <authorList>
            <person name="Hyden B."/>
            <person name="Feng K."/>
            <person name="Yates T.B."/>
            <person name="Jawdy S."/>
            <person name="Cereghino C."/>
            <person name="Smart L.B."/>
            <person name="Muchero W."/>
        </authorList>
    </citation>
    <scope>NUCLEOTIDE SEQUENCE</scope>
    <source>
        <tissue evidence="7">Shoot tip</tissue>
    </source>
</reference>
<name>A0ABQ9A7X8_9ROSI</name>
<dbReference type="PANTHER" id="PTHR33191">
    <property type="entry name" value="RIPENING-RELATED PROTEIN 2-RELATED"/>
    <property type="match status" value="1"/>
</dbReference>
<comment type="caution">
    <text evidence="7">The sequence shown here is derived from an EMBL/GenBank/DDBJ whole genome shotgun (WGS) entry which is preliminary data.</text>
</comment>
<feature type="domain" description="C2" evidence="6">
    <location>
        <begin position="1"/>
        <end position="108"/>
    </location>
</feature>
<protein>
    <recommendedName>
        <fullName evidence="6">C2 domain-containing protein</fullName>
    </recommendedName>
</protein>
<sequence>MSNLKLGVEVVGAHDLMPKDGHGSANTFVELHFDHQKTRTAIKDKDLSPIWNESFYFNISDPNNLSKLSLEANVYHQNRENNSKSLLGKVRLTGTSFVPYSDAVVLHYPLEKQGILSRVKGELGLKVFVTDDPSRRSSNPLPAVESSLLSDSRAAQTQASEQQIPNVAQKLLSDDKSESRHTFHHLPNPSQSQKQQHVPPAATQPPMDYGIHEMKSESQAPIVARMFPGSSAQPVSSHTEAFLTLNSFEAGGDGGGPSECDKQYHSDDTPVVALSTGYLIIPKHISLSTALRRMEMAERGGCFNKITISGNELKVKAMVVDECDSMRGCDEAHDYQPPCDNNIVDASKAVWVAVGVPSDDWGGLDITWSDAWFAPPVLGFSTIVF</sequence>
<dbReference type="SUPFAM" id="SSF50685">
    <property type="entry name" value="Barwin-like endoglucanases"/>
    <property type="match status" value="1"/>
</dbReference>
<dbReference type="InterPro" id="IPR000008">
    <property type="entry name" value="C2_dom"/>
</dbReference>
<comment type="subcellular location">
    <subcellularLocation>
        <location evidence="1">Secreted</location>
    </subcellularLocation>
</comment>
<dbReference type="EMBL" id="JAPFFI010000022">
    <property type="protein sequence ID" value="KAJ6328614.1"/>
    <property type="molecule type" value="Genomic_DNA"/>
</dbReference>
<evidence type="ECO:0000256" key="1">
    <source>
        <dbReference type="ARBA" id="ARBA00004613"/>
    </source>
</evidence>
<proteinExistence type="inferred from homology"/>
<keyword evidence="4" id="KW-0732">Signal</keyword>
<dbReference type="CDD" id="cd22270">
    <property type="entry name" value="DPBB_kiwellin-like"/>
    <property type="match status" value="1"/>
</dbReference>
<evidence type="ECO:0000259" key="6">
    <source>
        <dbReference type="PROSITE" id="PS50004"/>
    </source>
</evidence>
<dbReference type="Gene3D" id="2.40.40.10">
    <property type="entry name" value="RlpA-like domain"/>
    <property type="match status" value="1"/>
</dbReference>
<evidence type="ECO:0000256" key="4">
    <source>
        <dbReference type="ARBA" id="ARBA00022729"/>
    </source>
</evidence>
<keyword evidence="8" id="KW-1185">Reference proteome</keyword>
<dbReference type="PANTHER" id="PTHR33191:SF58">
    <property type="entry name" value="RIPENING-RELATED PROTEIN 1"/>
    <property type="match status" value="1"/>
</dbReference>
<evidence type="ECO:0000256" key="5">
    <source>
        <dbReference type="SAM" id="MobiDB-lite"/>
    </source>
</evidence>
<dbReference type="Gene3D" id="2.60.40.150">
    <property type="entry name" value="C2 domain"/>
    <property type="match status" value="1"/>
</dbReference>
<dbReference type="CDD" id="cd04022">
    <property type="entry name" value="C2A_MCTP_PRT_plant"/>
    <property type="match status" value="1"/>
</dbReference>
<reference evidence="7" key="1">
    <citation type="submission" date="2022-10" db="EMBL/GenBank/DDBJ databases">
        <authorList>
            <person name="Hyden B.L."/>
            <person name="Feng K."/>
            <person name="Yates T."/>
            <person name="Jawdy S."/>
            <person name="Smart L.B."/>
            <person name="Muchero W."/>
        </authorList>
    </citation>
    <scope>NUCLEOTIDE SEQUENCE</scope>
    <source>
        <tissue evidence="7">Shoot tip</tissue>
    </source>
</reference>
<dbReference type="InterPro" id="IPR036908">
    <property type="entry name" value="RlpA-like_sf"/>
</dbReference>
<dbReference type="SUPFAM" id="SSF49562">
    <property type="entry name" value="C2 domain (Calcium/lipid-binding domain, CaLB)"/>
    <property type="match status" value="1"/>
</dbReference>